<dbReference type="EMBL" id="WWVF01000019">
    <property type="protein sequence ID" value="MZS89523.1"/>
    <property type="molecule type" value="Genomic_DNA"/>
</dbReference>
<dbReference type="InterPro" id="IPR056083">
    <property type="entry name" value="DUF7666"/>
</dbReference>
<accession>A0A6L8XWA1</accession>
<organism evidence="2 3">
    <name type="scientific">Blautia wexlerae</name>
    <dbReference type="NCBI Taxonomy" id="418240"/>
    <lineage>
        <taxon>Bacteria</taxon>
        <taxon>Bacillati</taxon>
        <taxon>Bacillota</taxon>
        <taxon>Clostridia</taxon>
        <taxon>Lachnospirales</taxon>
        <taxon>Lachnospiraceae</taxon>
        <taxon>Blautia</taxon>
    </lineage>
</organism>
<protein>
    <recommendedName>
        <fullName evidence="1">DUF7666 domain-containing protein</fullName>
    </recommendedName>
</protein>
<evidence type="ECO:0000259" key="1">
    <source>
        <dbReference type="Pfam" id="PF24703"/>
    </source>
</evidence>
<comment type="caution">
    <text evidence="2">The sequence shown here is derived from an EMBL/GenBank/DDBJ whole genome shotgun (WGS) entry which is preliminary data.</text>
</comment>
<dbReference type="AlphaFoldDB" id="A0A6L8XWA1"/>
<dbReference type="Proteomes" id="UP000477156">
    <property type="component" value="Unassembled WGS sequence"/>
</dbReference>
<reference evidence="2 3" key="1">
    <citation type="journal article" date="2019" name="Nat. Med.">
        <title>A library of human gut bacterial isolates paired with longitudinal multiomics data enables mechanistic microbiome research.</title>
        <authorList>
            <person name="Poyet M."/>
            <person name="Groussin M."/>
            <person name="Gibbons S.M."/>
            <person name="Avila-Pacheco J."/>
            <person name="Jiang X."/>
            <person name="Kearney S.M."/>
            <person name="Perrotta A.R."/>
            <person name="Berdy B."/>
            <person name="Zhao S."/>
            <person name="Lieberman T.D."/>
            <person name="Swanson P.K."/>
            <person name="Smith M."/>
            <person name="Roesemann S."/>
            <person name="Alexander J.E."/>
            <person name="Rich S.A."/>
            <person name="Livny J."/>
            <person name="Vlamakis H."/>
            <person name="Clish C."/>
            <person name="Bullock K."/>
            <person name="Deik A."/>
            <person name="Scott J."/>
            <person name="Pierce K.A."/>
            <person name="Xavier R.J."/>
            <person name="Alm E.J."/>
        </authorList>
    </citation>
    <scope>NUCLEOTIDE SEQUENCE [LARGE SCALE GENOMIC DNA]</scope>
    <source>
        <strain evidence="2 3">BIOML-A12</strain>
    </source>
</reference>
<dbReference type="Pfam" id="PF24703">
    <property type="entry name" value="DUF7666"/>
    <property type="match status" value="1"/>
</dbReference>
<evidence type="ECO:0000313" key="2">
    <source>
        <dbReference type="EMBL" id="MZS89523.1"/>
    </source>
</evidence>
<proteinExistence type="predicted"/>
<name>A0A6L8XWA1_9FIRM</name>
<sequence length="187" mass="21088">MQGIKGFSKELATSYGSGVKLEPGKTYKEEECKVYRNGWHFVEYAPDCLNYFPLGAGNRYFLIEAAGDINEEQHFRCCSTEITLVKELDLKAFAGMSMKYMIQNPKMDWERAAAHLQIKQEIARAQKDEIAIARGRNPKVYLQTGAVGGLMEEDVNGVIVAARVFLADKDGTYFLNSGEVRREDDEI</sequence>
<evidence type="ECO:0000313" key="3">
    <source>
        <dbReference type="Proteomes" id="UP000477156"/>
    </source>
</evidence>
<dbReference type="RefSeq" id="WP_161276241.1">
    <property type="nucleotide sequence ID" value="NZ_WWUZ01000006.1"/>
</dbReference>
<gene>
    <name evidence="2" type="ORF">GT712_10680</name>
</gene>
<feature type="domain" description="DUF7666" evidence="1">
    <location>
        <begin position="1"/>
        <end position="93"/>
    </location>
</feature>